<protein>
    <recommendedName>
        <fullName evidence="4">Histidine kinase domain-containing protein</fullName>
    </recommendedName>
</protein>
<accession>A0ABT3SQ40</accession>
<dbReference type="InterPro" id="IPR036890">
    <property type="entry name" value="HATPase_C_sf"/>
</dbReference>
<name>A0ABT3SQ40_9GAMM</name>
<comment type="caution">
    <text evidence="5">The sequence shown here is derived from an EMBL/GenBank/DDBJ whole genome shotgun (WGS) entry which is preliminary data.</text>
</comment>
<dbReference type="PANTHER" id="PTHR43547">
    <property type="entry name" value="TWO-COMPONENT HISTIDINE KINASE"/>
    <property type="match status" value="1"/>
</dbReference>
<dbReference type="SUPFAM" id="SSF63829">
    <property type="entry name" value="Calcium-dependent phosphotriesterase"/>
    <property type="match status" value="1"/>
</dbReference>
<keyword evidence="3" id="KW-0732">Signal</keyword>
<dbReference type="InterPro" id="IPR013783">
    <property type="entry name" value="Ig-like_fold"/>
</dbReference>
<feature type="signal peptide" evidence="3">
    <location>
        <begin position="1"/>
        <end position="27"/>
    </location>
</feature>
<dbReference type="SMART" id="SM00387">
    <property type="entry name" value="HATPase_c"/>
    <property type="match status" value="1"/>
</dbReference>
<dbReference type="InterPro" id="IPR003594">
    <property type="entry name" value="HATPase_dom"/>
</dbReference>
<keyword evidence="6" id="KW-1185">Reference proteome</keyword>
<evidence type="ECO:0000256" key="3">
    <source>
        <dbReference type="SAM" id="SignalP"/>
    </source>
</evidence>
<proteinExistence type="predicted"/>
<keyword evidence="2" id="KW-0472">Membrane</keyword>
<keyword evidence="2" id="KW-1133">Transmembrane helix</keyword>
<dbReference type="Proteomes" id="UP001143307">
    <property type="component" value="Unassembled WGS sequence"/>
</dbReference>
<evidence type="ECO:0000313" key="5">
    <source>
        <dbReference type="EMBL" id="MCX2972113.1"/>
    </source>
</evidence>
<feature type="transmembrane region" description="Helical" evidence="2">
    <location>
        <begin position="758"/>
        <end position="779"/>
    </location>
</feature>
<feature type="domain" description="Histidine kinase" evidence="4">
    <location>
        <begin position="921"/>
        <end position="1015"/>
    </location>
</feature>
<dbReference type="Gene3D" id="2.130.10.10">
    <property type="entry name" value="YVTN repeat-like/Quinoprotein amine dehydrogenase"/>
    <property type="match status" value="2"/>
</dbReference>
<dbReference type="Pfam" id="PF02518">
    <property type="entry name" value="HATPase_c"/>
    <property type="match status" value="1"/>
</dbReference>
<dbReference type="InterPro" id="IPR011123">
    <property type="entry name" value="Y_Y_Y"/>
</dbReference>
<dbReference type="Gene3D" id="2.60.40.10">
    <property type="entry name" value="Immunoglobulins"/>
    <property type="match status" value="1"/>
</dbReference>
<dbReference type="InterPro" id="IPR005467">
    <property type="entry name" value="His_kinase_dom"/>
</dbReference>
<keyword evidence="2" id="KW-0812">Transmembrane</keyword>
<evidence type="ECO:0000256" key="1">
    <source>
        <dbReference type="ARBA" id="ARBA00022553"/>
    </source>
</evidence>
<dbReference type="RefSeq" id="WP_279251175.1">
    <property type="nucleotide sequence ID" value="NZ_SHNP01000001.1"/>
</dbReference>
<dbReference type="SUPFAM" id="SSF55874">
    <property type="entry name" value="ATPase domain of HSP90 chaperone/DNA topoisomerase II/histidine kinase"/>
    <property type="match status" value="1"/>
</dbReference>
<organism evidence="5 6">
    <name type="scientific">Candidatus Seongchinamella marina</name>
    <dbReference type="NCBI Taxonomy" id="2518990"/>
    <lineage>
        <taxon>Bacteria</taxon>
        <taxon>Pseudomonadati</taxon>
        <taxon>Pseudomonadota</taxon>
        <taxon>Gammaproteobacteria</taxon>
        <taxon>Cellvibrionales</taxon>
        <taxon>Halieaceae</taxon>
        <taxon>Seongchinamella</taxon>
    </lineage>
</organism>
<feature type="chain" id="PRO_5046547273" description="Histidine kinase domain-containing protein" evidence="3">
    <location>
        <begin position="28"/>
        <end position="1015"/>
    </location>
</feature>
<sequence>MKFSAIPRQALILLFFLFTAGSHSSLAEVKTQLHSSPLSSMIHGKTITAMFTDESEHLWIGTQTGLYHLDGASVHTYSASRRAKFRLPASDIRGISEDSRGNLVVATYGGGLVAWNDHLGGFQSADHSQLTSVDYLTGITRDVYGNFILHSSSKTLIANGTLSDVQDLTTVFSEIPITKSNTLSLALPNGSIIVYSAGQLYLANISLKTSKRIPIDLRAHNISLLKSINDQTAIIGTERGELLTIDPKNWVVISQGTVDANRKVTVTDAVEYRGQFWIASDHGLYTANNLLEITAHYGRENSEIASNHVTTLHKIDTRLMIGTYSGLDQAKPTFFELMTSRNSNVYNDVMAIEEGPSGAIWVGTFDGVFRYDTKTEKHIKLESNSETYLPDERATSIEATSDHIWIGFWKNGIAIVDPHSGETQPFPYEELSDVSVTKILQIDEEDIWIATYDHGIVRVSDKKVFRYPGLEDRSVIALCLSPTGDFYLLTEKSIFLYERESDKFLETEISYPEGFNEIFLLTINADNTQRILLGTKDHGVFELHKKESSELSFIAEPFSSESLLAASSIYGILSDENSNLWLSTSIGIVHLSETGILISKYGETDGLQGNDFSFGAYLRTADGRIFFGGPNGYNIFHPENVSINPTQPQLTIPLIEIVNGEVALYTNIQNRSEIHLRDQSRSIVITLGLLDFANPDQNRYTHILEGLDSGWVDDGTNNKITYANLRPGDYVFRARGANSAGIWSDDGVSLRIQVLPPWWLTWWAYCLYSAILLIAIWGAMRIYREHLLKEEAIKNAGEMLDAADRARDDLQESHELQDNLVRAVHQHNVATLDLVGKYLGPAEVAGESRPKVLGQLKAMELLEKCFYFQGGLLMADVHTYVDSLTNYLLDLTPVDPAKITTINLTTSELLPATIASPAAVILYELLENSLLHAFTDDRAAQFIEIDAKVDRSMHDQRILLLSVSDDGVGLSATQSERSQNKAGLQIVRSLADSMGGAVTVSQNDGSQFHVSLPMP</sequence>
<evidence type="ECO:0000313" key="6">
    <source>
        <dbReference type="Proteomes" id="UP001143307"/>
    </source>
</evidence>
<reference evidence="5" key="1">
    <citation type="submission" date="2019-02" db="EMBL/GenBank/DDBJ databases">
        <authorList>
            <person name="Li S.-H."/>
        </authorList>
    </citation>
    <scope>NUCLEOTIDE SEQUENCE</scope>
    <source>
        <strain evidence="5">IMCC8485</strain>
    </source>
</reference>
<dbReference type="InterPro" id="IPR015943">
    <property type="entry name" value="WD40/YVTN_repeat-like_dom_sf"/>
</dbReference>
<dbReference type="PANTHER" id="PTHR43547:SF2">
    <property type="entry name" value="HYBRID SIGNAL TRANSDUCTION HISTIDINE KINASE C"/>
    <property type="match status" value="1"/>
</dbReference>
<dbReference type="SUPFAM" id="SSF75011">
    <property type="entry name" value="3-carboxy-cis,cis-mucoante lactonizing enzyme"/>
    <property type="match status" value="1"/>
</dbReference>
<keyword evidence="1" id="KW-0597">Phosphoprotein</keyword>
<dbReference type="Gene3D" id="3.30.565.10">
    <property type="entry name" value="Histidine kinase-like ATPase, C-terminal domain"/>
    <property type="match status" value="1"/>
</dbReference>
<dbReference type="PROSITE" id="PS50109">
    <property type="entry name" value="HIS_KIN"/>
    <property type="match status" value="1"/>
</dbReference>
<dbReference type="Pfam" id="PF07495">
    <property type="entry name" value="Y_Y_Y"/>
    <property type="match status" value="1"/>
</dbReference>
<evidence type="ECO:0000259" key="4">
    <source>
        <dbReference type="PROSITE" id="PS50109"/>
    </source>
</evidence>
<gene>
    <name evidence="5" type="ORF">EYC87_00755</name>
</gene>
<dbReference type="EMBL" id="SHNP01000001">
    <property type="protein sequence ID" value="MCX2972113.1"/>
    <property type="molecule type" value="Genomic_DNA"/>
</dbReference>
<evidence type="ECO:0000256" key="2">
    <source>
        <dbReference type="SAM" id="Phobius"/>
    </source>
</evidence>